<evidence type="ECO:0000313" key="1">
    <source>
        <dbReference type="EMBL" id="HGV66756.1"/>
    </source>
</evidence>
<accession>A0A7J3QEB6</accession>
<dbReference type="AlphaFoldDB" id="A0A7J3QEB6"/>
<reference evidence="1" key="1">
    <citation type="journal article" date="2020" name="mSystems">
        <title>Genome- and Community-Level Interaction Insights into Carbon Utilization and Element Cycling Functions of Hydrothermarchaeota in Hydrothermal Sediment.</title>
        <authorList>
            <person name="Zhou Z."/>
            <person name="Liu Y."/>
            <person name="Xu W."/>
            <person name="Pan J."/>
            <person name="Luo Z.H."/>
            <person name="Li M."/>
        </authorList>
    </citation>
    <scope>NUCLEOTIDE SEQUENCE [LARGE SCALE GENOMIC DNA]</scope>
    <source>
        <strain evidence="1">SpSt-721</strain>
    </source>
</reference>
<protein>
    <submittedName>
        <fullName evidence="1">Uncharacterized protein</fullName>
    </submittedName>
</protein>
<gene>
    <name evidence="1" type="ORF">ENV02_02950</name>
</gene>
<organism evidence="1">
    <name type="scientific">Ignisphaera aggregans</name>
    <dbReference type="NCBI Taxonomy" id="334771"/>
    <lineage>
        <taxon>Archaea</taxon>
        <taxon>Thermoproteota</taxon>
        <taxon>Thermoprotei</taxon>
        <taxon>Desulfurococcales</taxon>
        <taxon>Desulfurococcaceae</taxon>
        <taxon>Ignisphaera</taxon>
    </lineage>
</organism>
<proteinExistence type="predicted"/>
<name>A0A7J3QEB6_9CREN</name>
<dbReference type="EMBL" id="DTET01000142">
    <property type="protein sequence ID" value="HGV66756.1"/>
    <property type="molecule type" value="Genomic_DNA"/>
</dbReference>
<sequence>MDLLDNIVFTEAVVIERDKKTKKISKLILPLRAVNIEAMSGNKHPQTSIAIEFKCFKHIMRQMNL</sequence>
<comment type="caution">
    <text evidence="1">The sequence shown here is derived from an EMBL/GenBank/DDBJ whole genome shotgun (WGS) entry which is preliminary data.</text>
</comment>